<evidence type="ECO:0000256" key="6">
    <source>
        <dbReference type="ARBA" id="ARBA00023187"/>
    </source>
</evidence>
<dbReference type="Gene3D" id="1.25.40.10">
    <property type="entry name" value="Tetratricopeptide repeat domain"/>
    <property type="match status" value="3"/>
</dbReference>
<reference evidence="11 12" key="1">
    <citation type="journal article" date="2009" name="Nature">
        <title>Evolution of pathogenicity and sexual reproduction in eight Candida genomes.</title>
        <authorList>
            <person name="Butler G."/>
            <person name="Rasmussen M.D."/>
            <person name="Lin M.F."/>
            <person name="Santos M.A."/>
            <person name="Sakthikumar S."/>
            <person name="Munro C.A."/>
            <person name="Rheinbay E."/>
            <person name="Grabherr M."/>
            <person name="Forche A."/>
            <person name="Reedy J.L."/>
            <person name="Agrafioti I."/>
            <person name="Arnaud M.B."/>
            <person name="Bates S."/>
            <person name="Brown A.J."/>
            <person name="Brunke S."/>
            <person name="Costanzo M.C."/>
            <person name="Fitzpatrick D.A."/>
            <person name="de Groot P.W."/>
            <person name="Harris D."/>
            <person name="Hoyer L.L."/>
            <person name="Hube B."/>
            <person name="Klis F.M."/>
            <person name="Kodira C."/>
            <person name="Lennard N."/>
            <person name="Logue M.E."/>
            <person name="Martin R."/>
            <person name="Neiman A.M."/>
            <person name="Nikolaou E."/>
            <person name="Quail M.A."/>
            <person name="Quinn J."/>
            <person name="Santos M.C."/>
            <person name="Schmitzberger F.F."/>
            <person name="Sherlock G."/>
            <person name="Shah P."/>
            <person name="Silverstein K.A."/>
            <person name="Skrzypek M.S."/>
            <person name="Soll D."/>
            <person name="Staggs R."/>
            <person name="Stansfield I."/>
            <person name="Stumpf M.P."/>
            <person name="Sudbery P.E."/>
            <person name="Srikantha T."/>
            <person name="Zeng Q."/>
            <person name="Berman J."/>
            <person name="Berriman M."/>
            <person name="Heitman J."/>
            <person name="Gow N.A."/>
            <person name="Lorenz M.C."/>
            <person name="Birren B.W."/>
            <person name="Kellis M."/>
            <person name="Cuomo C.A."/>
        </authorList>
    </citation>
    <scope>NUCLEOTIDE SEQUENCE [LARGE SCALE GENOMIC DNA]</scope>
    <source>
        <strain evidence="12">ATCC 11503 / BCRC 21390 / CBS 2605 / JCM 1781 / NBRC 1676 / NRRL YB-4239</strain>
    </source>
</reference>
<dbReference type="KEGG" id="lel:PVL30_002072"/>
<dbReference type="VEuPathDB" id="FungiDB:LELG_02100"/>
<dbReference type="STRING" id="379508.A5DXL3"/>
<dbReference type="GO" id="GO:0071011">
    <property type="term" value="C:precatalytic spliceosome"/>
    <property type="evidence" value="ECO:0007669"/>
    <property type="project" value="TreeGrafter"/>
</dbReference>
<dbReference type="EMBL" id="CH981525">
    <property type="protein sequence ID" value="EDK43921.1"/>
    <property type="molecule type" value="Genomic_DNA"/>
</dbReference>
<organism evidence="11 12">
    <name type="scientific">Lodderomyces elongisporus (strain ATCC 11503 / CBS 2605 / JCM 1781 / NBRC 1676 / NRRL YB-4239)</name>
    <name type="common">Yeast</name>
    <name type="synonym">Saccharomyces elongisporus</name>
    <dbReference type="NCBI Taxonomy" id="379508"/>
    <lineage>
        <taxon>Eukaryota</taxon>
        <taxon>Fungi</taxon>
        <taxon>Dikarya</taxon>
        <taxon>Ascomycota</taxon>
        <taxon>Saccharomycotina</taxon>
        <taxon>Pichiomycetes</taxon>
        <taxon>Debaryomycetaceae</taxon>
        <taxon>Candida/Lodderomyces clade</taxon>
        <taxon>Lodderomyces</taxon>
    </lineage>
</organism>
<dbReference type="PANTHER" id="PTHR11246:SF3">
    <property type="entry name" value="CROOKED NECK-LIKE PROTEIN 1"/>
    <property type="match status" value="1"/>
</dbReference>
<evidence type="ECO:0000259" key="10">
    <source>
        <dbReference type="Pfam" id="PF23233"/>
    </source>
</evidence>
<accession>A5DXL3</accession>
<protein>
    <recommendedName>
        <fullName evidence="8">Pre-mRNA-splicing factor CLF1</fullName>
    </recommendedName>
</protein>
<evidence type="ECO:0000256" key="2">
    <source>
        <dbReference type="ARBA" id="ARBA00008644"/>
    </source>
</evidence>
<dbReference type="OrthoDB" id="541719at2759"/>
<dbReference type="HOGENOM" id="CLU_011554_1_0_1"/>
<dbReference type="GO" id="GO:0000974">
    <property type="term" value="C:Prp19 complex"/>
    <property type="evidence" value="ECO:0007669"/>
    <property type="project" value="EnsemblFungi"/>
</dbReference>
<evidence type="ECO:0000256" key="5">
    <source>
        <dbReference type="ARBA" id="ARBA00022737"/>
    </source>
</evidence>
<keyword evidence="4" id="KW-0747">Spliceosome</keyword>
<dbReference type="AlphaFoldDB" id="A5DXL3"/>
<dbReference type="Proteomes" id="UP000001996">
    <property type="component" value="Unassembled WGS sequence"/>
</dbReference>
<dbReference type="Pfam" id="PF23233">
    <property type="entry name" value="HAT_Syf1_CNRKL1_N"/>
    <property type="match status" value="1"/>
</dbReference>
<evidence type="ECO:0000313" key="12">
    <source>
        <dbReference type="Proteomes" id="UP000001996"/>
    </source>
</evidence>
<evidence type="ECO:0000256" key="7">
    <source>
        <dbReference type="ARBA" id="ARBA00023242"/>
    </source>
</evidence>
<dbReference type="InterPro" id="IPR045075">
    <property type="entry name" value="Syf1-like"/>
</dbReference>
<dbReference type="PANTHER" id="PTHR11246">
    <property type="entry name" value="PRE-MRNA SPLICING FACTOR"/>
    <property type="match status" value="1"/>
</dbReference>
<dbReference type="GeneID" id="5234255"/>
<evidence type="ECO:0000256" key="1">
    <source>
        <dbReference type="ARBA" id="ARBA00004123"/>
    </source>
</evidence>
<comment type="similarity">
    <text evidence="2">Belongs to the crooked-neck family.</text>
</comment>
<keyword evidence="12" id="KW-1185">Reference proteome</keyword>
<keyword evidence="5" id="KW-0677">Repeat</keyword>
<dbReference type="GO" id="GO:0071006">
    <property type="term" value="C:U2-type catalytic step 1 spliceosome"/>
    <property type="evidence" value="ECO:0007669"/>
    <property type="project" value="EnsemblFungi"/>
</dbReference>
<feature type="region of interest" description="Disordered" evidence="9">
    <location>
        <begin position="715"/>
        <end position="749"/>
    </location>
</feature>
<feature type="domain" description="Pre-mRNA-splicing factor Syf1-like N-terminal HAT-repeats" evidence="10">
    <location>
        <begin position="65"/>
        <end position="210"/>
    </location>
</feature>
<dbReference type="InterPro" id="IPR003107">
    <property type="entry name" value="HAT"/>
</dbReference>
<dbReference type="SUPFAM" id="SSF48452">
    <property type="entry name" value="TPR-like"/>
    <property type="match status" value="1"/>
</dbReference>
<dbReference type="InterPro" id="IPR055433">
    <property type="entry name" value="HAT_Syf1-like_N"/>
</dbReference>
<sequence length="766" mass="89585">MVAISLNKPLTDKFNMSEQPDAQITSKQIIDDAFNRSNSSSFVRPKQTIQDLEELHAYQQTKRKEYEQQLNKNRLNFGQWIRYARWELEHNHDFARARSIMERALDVNVEYIPFWTQYIQWELIGKNANHARNLLERATTTLPNVSKLWYLYAQTEEMLKNYLGVRSVFERWLRWRPDEHAWDAYIRFETRYEEVENARLLFKRYVHAFPHVTTWQKWIDYELENNANDIAIIRAVFEAAILDCLTHPPAKQLVDNIAFAKLAALWLKWELKCQELERTRSIRQFLLQDARLRNSTQIQNELLIAINEYENIAGDKTSIEASVLEKRKAKYLADVTNDPTNYDSWWSYISILVQENKTEEVRDLFQKIATLHQPHDEYKSDKWRKYIMIWMRYALWEEFDNRDIDEARRIWNDSVKLLASASKNTFTSGKLWIAFAKFELRSDPENGLVKARKVLGRALGHMNKCGPKTNVLRYYIELEKTLCEWDRVRSIYQKWVELALLFGADCTSVFKEYLHFELSLEEDARCEALLDTAMNLCKDESTLESLNRSEITQLAVTYYTDNLKFDKVRDIHRSMVTENPTVTNWVKLALLESTIPTATQLEELLQGEDELELSIGPAQIENTREVYREAETFFKNFSFDNNNNSNSNHDNTGSSMESRRAILESWREYEEVNGDEESIVEVVQKLPKRIKKRKNVNGIEEEYYEYVFPDNTNKTGLAPSSPSAAPTATSATTSATTSTSISSSSAPPASINKFLENAKKWAAQSS</sequence>
<evidence type="ECO:0000313" key="11">
    <source>
        <dbReference type="EMBL" id="EDK43921.1"/>
    </source>
</evidence>
<dbReference type="FunCoup" id="A5DXL3">
    <property type="interactions" value="1051"/>
</dbReference>
<dbReference type="GO" id="GO:0071008">
    <property type="term" value="C:U2-type post-mRNA release spliceosomal complex"/>
    <property type="evidence" value="ECO:0007669"/>
    <property type="project" value="EnsemblFungi"/>
</dbReference>
<dbReference type="GO" id="GO:0000785">
    <property type="term" value="C:chromatin"/>
    <property type="evidence" value="ECO:0007669"/>
    <property type="project" value="EnsemblFungi"/>
</dbReference>
<comment type="subcellular location">
    <subcellularLocation>
        <location evidence="1">Nucleus</location>
    </subcellularLocation>
</comment>
<dbReference type="GO" id="GO:0003682">
    <property type="term" value="F:chromatin binding"/>
    <property type="evidence" value="ECO:0007669"/>
    <property type="project" value="EnsemblFungi"/>
</dbReference>
<dbReference type="GO" id="GO:0071004">
    <property type="term" value="C:U2-type prespliceosome"/>
    <property type="evidence" value="ECO:0007669"/>
    <property type="project" value="EnsemblFungi"/>
</dbReference>
<dbReference type="OMA" id="HIKVWIS"/>
<dbReference type="GO" id="GO:0000354">
    <property type="term" value="P:cis assembly of pre-catalytic spliceosome"/>
    <property type="evidence" value="ECO:0007669"/>
    <property type="project" value="EnsemblFungi"/>
</dbReference>
<keyword evidence="6" id="KW-0508">mRNA splicing</keyword>
<name>A5DXL3_LODEL</name>
<dbReference type="GO" id="GO:0003688">
    <property type="term" value="F:DNA replication origin binding"/>
    <property type="evidence" value="ECO:0007669"/>
    <property type="project" value="EnsemblFungi"/>
</dbReference>
<gene>
    <name evidence="11" type="ORF">LELG_02100</name>
</gene>
<dbReference type="SMART" id="SM00386">
    <property type="entry name" value="HAT"/>
    <property type="match status" value="9"/>
</dbReference>
<dbReference type="InParanoid" id="A5DXL3"/>
<dbReference type="GO" id="GO:0071007">
    <property type="term" value="C:U2-type catalytic step 2 spliceosome"/>
    <property type="evidence" value="ECO:0007669"/>
    <property type="project" value="EnsemblFungi"/>
</dbReference>
<dbReference type="InterPro" id="IPR011990">
    <property type="entry name" value="TPR-like_helical_dom_sf"/>
</dbReference>
<proteinExistence type="inferred from homology"/>
<keyword evidence="7" id="KW-0539">Nucleus</keyword>
<evidence type="ECO:0000256" key="3">
    <source>
        <dbReference type="ARBA" id="ARBA00022664"/>
    </source>
</evidence>
<dbReference type="eggNOG" id="KOG1915">
    <property type="taxonomic scope" value="Eukaryota"/>
</dbReference>
<dbReference type="GO" id="GO:0006270">
    <property type="term" value="P:DNA replication initiation"/>
    <property type="evidence" value="ECO:0007669"/>
    <property type="project" value="EnsemblFungi"/>
</dbReference>
<evidence type="ECO:0000256" key="4">
    <source>
        <dbReference type="ARBA" id="ARBA00022728"/>
    </source>
</evidence>
<evidence type="ECO:0000256" key="9">
    <source>
        <dbReference type="SAM" id="MobiDB-lite"/>
    </source>
</evidence>
<evidence type="ECO:0000256" key="8">
    <source>
        <dbReference type="ARBA" id="ARBA00039167"/>
    </source>
</evidence>
<keyword evidence="3" id="KW-0507">mRNA processing</keyword>
<feature type="compositionally biased region" description="Low complexity" evidence="9">
    <location>
        <begin position="718"/>
        <end position="749"/>
    </location>
</feature>